<sequence length="395" mass="45042">MSREQKNDRLLSREGEEEWINITDPQERKRVQNRVSQRNYRRRLKHRIEDLERETARSHAILGLNLEDIIRPGEAQQGYHVFPIQTTPKETNERNAYEKVMNENKISTPPSQLEQPFQLRRDALGNLAGLSSSWISSYDPNNRPRENFLGADFQDIEPYTPAPSTSSCSSAPSMSSFLLSQLPNPVVPSNITYSRTNFSEEPIVRLKSATVRPDSDGLREIRSNASIKAIGGRLGNNSNCTTTDNRDSGIDWQFQPLFRPYNDPDAPLPQKHTREHDPVCPSNERPLEERFTHILLNTLEAGFKDIDSMILQYYTETFRYDSVIHWAQKRSRMERLMPLLIELSKASASWGAEEAEQYKDAILKVASCFCASDVDVDTNTPQTDGSTTHILSDGL</sequence>
<dbReference type="Proteomes" id="UP000240493">
    <property type="component" value="Unassembled WGS sequence"/>
</dbReference>
<dbReference type="PANTHER" id="PTHR39607">
    <property type="entry name" value="XANTHOCILLIN BIOSYNTHESIS CLUSTER TRANSCRIPTION FACTOR XANC-RELATED"/>
    <property type="match status" value="1"/>
</dbReference>
<organism evidence="2 3">
    <name type="scientific">Trichoderma asperellum (strain ATCC 204424 / CBS 433.97 / NBRC 101777)</name>
    <dbReference type="NCBI Taxonomy" id="1042311"/>
    <lineage>
        <taxon>Eukaryota</taxon>
        <taxon>Fungi</taxon>
        <taxon>Dikarya</taxon>
        <taxon>Ascomycota</taxon>
        <taxon>Pezizomycotina</taxon>
        <taxon>Sordariomycetes</taxon>
        <taxon>Hypocreomycetidae</taxon>
        <taxon>Hypocreales</taxon>
        <taxon>Hypocreaceae</taxon>
        <taxon>Trichoderma</taxon>
    </lineage>
</organism>
<dbReference type="AlphaFoldDB" id="A0A2T3ZCA8"/>
<dbReference type="CDD" id="cd14688">
    <property type="entry name" value="bZIP_YAP"/>
    <property type="match status" value="1"/>
</dbReference>
<dbReference type="SMR" id="A0A2T3ZCA8"/>
<dbReference type="PROSITE" id="PS00036">
    <property type="entry name" value="BZIP_BASIC"/>
    <property type="match status" value="1"/>
</dbReference>
<keyword evidence="3" id="KW-1185">Reference proteome</keyword>
<protein>
    <recommendedName>
        <fullName evidence="1">BZIP domain-containing protein</fullName>
    </recommendedName>
</protein>
<dbReference type="InterPro" id="IPR004827">
    <property type="entry name" value="bZIP"/>
</dbReference>
<reference evidence="2 3" key="1">
    <citation type="submission" date="2016-07" db="EMBL/GenBank/DDBJ databases">
        <title>Multiple horizontal gene transfer events from other fungi enriched the ability of initially mycotrophic Trichoderma (Ascomycota) to feed on dead plant biomass.</title>
        <authorList>
            <consortium name="DOE Joint Genome Institute"/>
            <person name="Aerts A."/>
            <person name="Atanasova L."/>
            <person name="Chenthamara K."/>
            <person name="Zhang J."/>
            <person name="Grujic M."/>
            <person name="Henrissat B."/>
            <person name="Kuo A."/>
            <person name="Salamov A."/>
            <person name="Lipzen A."/>
            <person name="Labutti K."/>
            <person name="Barry K."/>
            <person name="Miao Y."/>
            <person name="Rahimi M.J."/>
            <person name="Shen Q."/>
            <person name="Grigoriev I.V."/>
            <person name="Kubicek C.P."/>
            <person name="Druzhinina I.S."/>
        </authorList>
    </citation>
    <scope>NUCLEOTIDE SEQUENCE [LARGE SCALE GENOMIC DNA]</scope>
    <source>
        <strain evidence="2 3">CBS 433.97</strain>
    </source>
</reference>
<dbReference type="OrthoDB" id="194358at2759"/>
<dbReference type="GO" id="GO:0003700">
    <property type="term" value="F:DNA-binding transcription factor activity"/>
    <property type="evidence" value="ECO:0007669"/>
    <property type="project" value="InterPro"/>
</dbReference>
<proteinExistence type="predicted"/>
<accession>A0A2T3ZCA8</accession>
<evidence type="ECO:0000259" key="1">
    <source>
        <dbReference type="PROSITE" id="PS00036"/>
    </source>
</evidence>
<gene>
    <name evidence="2" type="ORF">M441DRAFT_88859</name>
</gene>
<dbReference type="Gene3D" id="1.20.5.170">
    <property type="match status" value="1"/>
</dbReference>
<dbReference type="InterPro" id="IPR046347">
    <property type="entry name" value="bZIP_sf"/>
</dbReference>
<evidence type="ECO:0000313" key="3">
    <source>
        <dbReference type="Proteomes" id="UP000240493"/>
    </source>
</evidence>
<dbReference type="PANTHER" id="PTHR39607:SF1">
    <property type="entry name" value="B-ZIP TRANSCRIPTION FACTOR (EUROFUNG)"/>
    <property type="match status" value="1"/>
</dbReference>
<feature type="domain" description="BZIP" evidence="1">
    <location>
        <begin position="28"/>
        <end position="43"/>
    </location>
</feature>
<dbReference type="EMBL" id="KZ679260">
    <property type="protein sequence ID" value="PTB42443.1"/>
    <property type="molecule type" value="Genomic_DNA"/>
</dbReference>
<evidence type="ECO:0000313" key="2">
    <source>
        <dbReference type="EMBL" id="PTB42443.1"/>
    </source>
</evidence>
<name>A0A2T3ZCA8_TRIA4</name>
<dbReference type="SUPFAM" id="SSF57959">
    <property type="entry name" value="Leucine zipper domain"/>
    <property type="match status" value="1"/>
</dbReference>
<dbReference type="InterPro" id="IPR052635">
    <property type="entry name" value="Sec_Metab_Biosynth_Reg"/>
</dbReference>